<comment type="caution">
    <text evidence="9">The sequence shown here is derived from an EMBL/GenBank/DDBJ whole genome shotgun (WGS) entry which is preliminary data.</text>
</comment>
<reference evidence="9 10" key="1">
    <citation type="submission" date="2018-04" db="EMBL/GenBank/DDBJ databases">
        <title>Genomic Encyclopedia of Type Strains, Phase IV (KMG-IV): sequencing the most valuable type-strain genomes for metagenomic binning, comparative biology and taxonomic classification.</title>
        <authorList>
            <person name="Goeker M."/>
        </authorList>
    </citation>
    <scope>NUCLEOTIDE SEQUENCE [LARGE SCALE GENOMIC DNA]</scope>
    <source>
        <strain evidence="9 10">DSM 10065</strain>
    </source>
</reference>
<evidence type="ECO:0000313" key="9">
    <source>
        <dbReference type="EMBL" id="PVY60457.1"/>
    </source>
</evidence>
<dbReference type="EMBL" id="QEKO01000009">
    <property type="protein sequence ID" value="PVY60457.1"/>
    <property type="molecule type" value="Genomic_DNA"/>
</dbReference>
<dbReference type="GO" id="GO:0030001">
    <property type="term" value="P:metal ion transport"/>
    <property type="evidence" value="ECO:0007669"/>
    <property type="project" value="UniProtKB-ARBA"/>
</dbReference>
<accession>A0A2U1CHR5</accession>
<comment type="subcellular location">
    <subcellularLocation>
        <location evidence="1">Cell membrane</location>
        <topology evidence="1">Multi-pass membrane protein</topology>
    </subcellularLocation>
</comment>
<keyword evidence="3" id="KW-1003">Cell membrane</keyword>
<feature type="transmembrane region" description="Helical" evidence="8">
    <location>
        <begin position="142"/>
        <end position="163"/>
    </location>
</feature>
<dbReference type="RefSeq" id="WP_017522529.1">
    <property type="nucleotide sequence ID" value="NZ_JACCEX010000006.1"/>
</dbReference>
<keyword evidence="7 8" id="KW-0472">Membrane</keyword>
<proteinExistence type="predicted"/>
<sequence length="455" mass="48573">MRLHKLWSGHAPYKRLRSGGVFSASPPMVLAGGFMLLILLGAGLLCLPFAADKPLGFFTALFTATSAVTVTGLSILQADTQLRPFGYAVVAALVQIGGLGFVTFAVVAAMSLGKKVALQYQAVALEAFNQTSVSKIRATAFAVFKLSAGIEIMGILVLTAWWLPGSGFLQALADAVFHTIMAFNNGGMTLPGTAMSRYLGDPITILSTTALIILGGIGFSVLNDVRTKRKWGTLTSYTRIILLATLLLNLFGFLMIWVLEYGNPDTLGQLPVHAQALTAWLQSVASRTAGFHSLDLAHMRDETTLVLMLLMFIGGGSLSTASGIKVGTFVVLLAAAWAYIRGHREIVLLRRTIAPDTVQKSLALLLVTGALAFVATLLMCIIEKAPFIDILFEVISALSTTGATRDLTPGLSSPSHLLLIVLMFVGRLGPLTLIYSLSTQRASRVRYPEAPFQVG</sequence>
<keyword evidence="5 8" id="KW-1133">Transmembrane helix</keyword>
<evidence type="ECO:0000256" key="7">
    <source>
        <dbReference type="ARBA" id="ARBA00023136"/>
    </source>
</evidence>
<feature type="transmembrane region" description="Helical" evidence="8">
    <location>
        <begin position="237"/>
        <end position="259"/>
    </location>
</feature>
<name>A0A2U1CHR5_9BURK</name>
<feature type="transmembrane region" description="Helical" evidence="8">
    <location>
        <begin position="28"/>
        <end position="50"/>
    </location>
</feature>
<dbReference type="PANTHER" id="PTHR32024:SF1">
    <property type="entry name" value="KTR SYSTEM POTASSIUM UPTAKE PROTEIN B"/>
    <property type="match status" value="1"/>
</dbReference>
<evidence type="ECO:0000256" key="4">
    <source>
        <dbReference type="ARBA" id="ARBA00022692"/>
    </source>
</evidence>
<feature type="transmembrane region" description="Helical" evidence="8">
    <location>
        <begin position="203"/>
        <end position="225"/>
    </location>
</feature>
<dbReference type="PANTHER" id="PTHR32024">
    <property type="entry name" value="TRK SYSTEM POTASSIUM UPTAKE PROTEIN TRKG-RELATED"/>
    <property type="match status" value="1"/>
</dbReference>
<keyword evidence="10" id="KW-1185">Reference proteome</keyword>
<dbReference type="STRING" id="1231391.GCA_000308195_00151"/>
<dbReference type="OrthoDB" id="9810952at2"/>
<feature type="transmembrane region" description="Helical" evidence="8">
    <location>
        <begin position="361"/>
        <end position="382"/>
    </location>
</feature>
<dbReference type="GO" id="GO:0005886">
    <property type="term" value="C:plasma membrane"/>
    <property type="evidence" value="ECO:0007669"/>
    <property type="project" value="UniProtKB-SubCell"/>
</dbReference>
<evidence type="ECO:0000256" key="6">
    <source>
        <dbReference type="ARBA" id="ARBA00023065"/>
    </source>
</evidence>
<dbReference type="InterPro" id="IPR003445">
    <property type="entry name" value="Cat_transpt"/>
</dbReference>
<evidence type="ECO:0000256" key="5">
    <source>
        <dbReference type="ARBA" id="ARBA00022989"/>
    </source>
</evidence>
<dbReference type="GO" id="GO:0008324">
    <property type="term" value="F:monoatomic cation transmembrane transporter activity"/>
    <property type="evidence" value="ECO:0007669"/>
    <property type="project" value="InterPro"/>
</dbReference>
<evidence type="ECO:0000256" key="8">
    <source>
        <dbReference type="SAM" id="Phobius"/>
    </source>
</evidence>
<feature type="transmembrane region" description="Helical" evidence="8">
    <location>
        <begin position="57"/>
        <end position="78"/>
    </location>
</feature>
<evidence type="ECO:0000313" key="10">
    <source>
        <dbReference type="Proteomes" id="UP000246145"/>
    </source>
</evidence>
<protein>
    <submittedName>
        <fullName evidence="9">Trk system potassium uptake protein TrkH</fullName>
    </submittedName>
</protein>
<feature type="transmembrane region" description="Helical" evidence="8">
    <location>
        <begin position="417"/>
        <end position="437"/>
    </location>
</feature>
<keyword evidence="4 8" id="KW-0812">Transmembrane</keyword>
<evidence type="ECO:0000256" key="3">
    <source>
        <dbReference type="ARBA" id="ARBA00022475"/>
    </source>
</evidence>
<evidence type="ECO:0000256" key="1">
    <source>
        <dbReference type="ARBA" id="ARBA00004651"/>
    </source>
</evidence>
<keyword evidence="2" id="KW-0813">Transport</keyword>
<dbReference type="Pfam" id="PF02386">
    <property type="entry name" value="TrkH"/>
    <property type="match status" value="1"/>
</dbReference>
<evidence type="ECO:0000256" key="2">
    <source>
        <dbReference type="ARBA" id="ARBA00022448"/>
    </source>
</evidence>
<keyword evidence="6" id="KW-0406">Ion transport</keyword>
<gene>
    <name evidence="9" type="ORF">C7440_3704</name>
</gene>
<dbReference type="Proteomes" id="UP000246145">
    <property type="component" value="Unassembled WGS sequence"/>
</dbReference>
<dbReference type="AlphaFoldDB" id="A0A2U1CHR5"/>
<feature type="transmembrane region" description="Helical" evidence="8">
    <location>
        <begin position="84"/>
        <end position="109"/>
    </location>
</feature>
<feature type="transmembrane region" description="Helical" evidence="8">
    <location>
        <begin position="307"/>
        <end position="340"/>
    </location>
</feature>
<organism evidence="9 10">
    <name type="scientific">Pusillimonas noertemannii</name>
    <dbReference type="NCBI Taxonomy" id="305977"/>
    <lineage>
        <taxon>Bacteria</taxon>
        <taxon>Pseudomonadati</taxon>
        <taxon>Pseudomonadota</taxon>
        <taxon>Betaproteobacteria</taxon>
        <taxon>Burkholderiales</taxon>
        <taxon>Alcaligenaceae</taxon>
        <taxon>Pusillimonas</taxon>
    </lineage>
</organism>